<protein>
    <submittedName>
        <fullName evidence="1">Uncharacterized protein</fullName>
    </submittedName>
</protein>
<gene>
    <name evidence="1" type="ORF">ES332_A12G026600v1</name>
</gene>
<keyword evidence="2" id="KW-1185">Reference proteome</keyword>
<reference evidence="1 2" key="1">
    <citation type="submission" date="2019-07" db="EMBL/GenBank/DDBJ databases">
        <title>WGS assembly of Gossypium tomentosum.</title>
        <authorList>
            <person name="Chen Z.J."/>
            <person name="Sreedasyam A."/>
            <person name="Ando A."/>
            <person name="Song Q."/>
            <person name="De L."/>
            <person name="Hulse-Kemp A."/>
            <person name="Ding M."/>
            <person name="Ye W."/>
            <person name="Kirkbride R."/>
            <person name="Jenkins J."/>
            <person name="Plott C."/>
            <person name="Lovell J."/>
            <person name="Lin Y.-M."/>
            <person name="Vaughn R."/>
            <person name="Liu B."/>
            <person name="Li W."/>
            <person name="Simpson S."/>
            <person name="Scheffler B."/>
            <person name="Saski C."/>
            <person name="Grover C."/>
            <person name="Hu G."/>
            <person name="Conover J."/>
            <person name="Carlson J."/>
            <person name="Shu S."/>
            <person name="Boston L."/>
            <person name="Williams M."/>
            <person name="Peterson D."/>
            <person name="Mcgee K."/>
            <person name="Jones D."/>
            <person name="Wendel J."/>
            <person name="Stelly D."/>
            <person name="Grimwood J."/>
            <person name="Schmutz J."/>
        </authorList>
    </citation>
    <scope>NUCLEOTIDE SEQUENCE [LARGE SCALE GENOMIC DNA]</scope>
    <source>
        <strain evidence="1">7179.01</strain>
    </source>
</reference>
<evidence type="ECO:0000313" key="2">
    <source>
        <dbReference type="Proteomes" id="UP000322667"/>
    </source>
</evidence>
<dbReference type="EMBL" id="CM017621">
    <property type="protein sequence ID" value="TYH94225.1"/>
    <property type="molecule type" value="Genomic_DNA"/>
</dbReference>
<proteinExistence type="predicted"/>
<dbReference type="Proteomes" id="UP000322667">
    <property type="component" value="Chromosome A12"/>
</dbReference>
<organism evidence="1 2">
    <name type="scientific">Gossypium tomentosum</name>
    <name type="common">Hawaiian cotton</name>
    <name type="synonym">Gossypium sandvicense</name>
    <dbReference type="NCBI Taxonomy" id="34277"/>
    <lineage>
        <taxon>Eukaryota</taxon>
        <taxon>Viridiplantae</taxon>
        <taxon>Streptophyta</taxon>
        <taxon>Embryophyta</taxon>
        <taxon>Tracheophyta</taxon>
        <taxon>Spermatophyta</taxon>
        <taxon>Magnoliopsida</taxon>
        <taxon>eudicotyledons</taxon>
        <taxon>Gunneridae</taxon>
        <taxon>Pentapetalae</taxon>
        <taxon>rosids</taxon>
        <taxon>malvids</taxon>
        <taxon>Malvales</taxon>
        <taxon>Malvaceae</taxon>
        <taxon>Malvoideae</taxon>
        <taxon>Gossypium</taxon>
    </lineage>
</organism>
<evidence type="ECO:0000313" key="1">
    <source>
        <dbReference type="EMBL" id="TYH94225.1"/>
    </source>
</evidence>
<dbReference type="AlphaFoldDB" id="A0A5D2MSJ3"/>
<accession>A0A5D2MSJ3</accession>
<name>A0A5D2MSJ3_GOSTO</name>
<sequence length="102" mass="11526">MSISCTCLEITFPKDFNVLVIFNYSLLHPKTISILIFPPSSFQIYCSMDHHFPHQGGNIFMKIFEAFKAPIWSRTTKPEADLEFLLSKAASNCTVIPSITPV</sequence>